<dbReference type="PANTHER" id="PTHR39643">
    <property type="entry name" value="CCA-ADDING ENZYME"/>
    <property type="match status" value="1"/>
</dbReference>
<comment type="function">
    <text evidence="10">Catalyzes the addition and repair of the essential 3'-terminal CCA sequence in tRNAs without using a nucleic acid template. Adds these three nucleotides in the order of C, C, and A to the tRNA nucleotide-73, using CTP and ATP as substrates and producing inorganic pyrophosphate. tRNA 3'-terminal CCA addition is required both for tRNA processing and repair. Also involved in tRNA surveillance by mediating tandem CCA addition to generate a CCACCA at the 3' terminus of unstable tRNAs. While stable tRNAs receive only 3'-terminal CCA, unstable tRNAs are marked with CCACCA and rapidly degraded.</text>
</comment>
<dbReference type="InterPro" id="IPR008229">
    <property type="entry name" value="CCA-adding_arc"/>
</dbReference>
<dbReference type="GO" id="GO:0004810">
    <property type="term" value="F:CCA tRNA nucleotidyltransferase activity"/>
    <property type="evidence" value="ECO:0007669"/>
    <property type="project" value="UniProtKB-UniRule"/>
</dbReference>
<keyword evidence="2 10" id="KW-0819">tRNA processing</keyword>
<evidence type="ECO:0000259" key="12">
    <source>
        <dbReference type="Pfam" id="PF09249"/>
    </source>
</evidence>
<dbReference type="HAMAP" id="MF_01264">
    <property type="entry name" value="CCA_arch"/>
    <property type="match status" value="1"/>
</dbReference>
<feature type="binding site" evidence="10">
    <location>
        <position position="64"/>
    </location>
    <ligand>
        <name>CTP</name>
        <dbReference type="ChEBI" id="CHEBI:37563"/>
    </ligand>
</feature>
<evidence type="ECO:0000256" key="9">
    <source>
        <dbReference type="ARBA" id="ARBA00022884"/>
    </source>
</evidence>
<dbReference type="GO" id="GO:0000287">
    <property type="term" value="F:magnesium ion binding"/>
    <property type="evidence" value="ECO:0007669"/>
    <property type="project" value="UniProtKB-UniRule"/>
</dbReference>
<dbReference type="EC" id="2.7.7.72" evidence="10"/>
<organism evidence="13 14">
    <name type="scientific">Aeropyrum camini SY1 = JCM 12091</name>
    <dbReference type="NCBI Taxonomy" id="1198449"/>
    <lineage>
        <taxon>Archaea</taxon>
        <taxon>Thermoproteota</taxon>
        <taxon>Thermoprotei</taxon>
        <taxon>Desulfurococcales</taxon>
        <taxon>Desulfurococcaceae</taxon>
        <taxon>Aeropyrum</taxon>
    </lineage>
</organism>
<protein>
    <recommendedName>
        <fullName evidence="10">CCA-adding enzyme</fullName>
        <ecNumber evidence="10">2.7.7.72</ecNumber>
    </recommendedName>
    <alternativeName>
        <fullName evidence="10">CCA tRNA nucleotidyltransferase</fullName>
    </alternativeName>
    <alternativeName>
        <fullName evidence="10">tRNA CCA-pyrophosphorylase</fullName>
    </alternativeName>
    <alternativeName>
        <fullName evidence="10">tRNA adenylyl-/cytidylyl- transferase</fullName>
    </alternativeName>
    <alternativeName>
        <fullName evidence="10">tRNA nucleotidyltransferase</fullName>
    </alternativeName>
    <alternativeName>
        <fullName evidence="10">tRNA-NT</fullName>
    </alternativeName>
</protein>
<dbReference type="NCBIfam" id="TIGR03671">
    <property type="entry name" value="cca_archaeal"/>
    <property type="match status" value="1"/>
</dbReference>
<dbReference type="Gene3D" id="3.30.460.10">
    <property type="entry name" value="Beta Polymerase, domain 2"/>
    <property type="match status" value="1"/>
</dbReference>
<dbReference type="GO" id="GO:0005524">
    <property type="term" value="F:ATP binding"/>
    <property type="evidence" value="ECO:0007669"/>
    <property type="project" value="UniProtKB-UniRule"/>
</dbReference>
<dbReference type="InterPro" id="IPR006116">
    <property type="entry name" value="NT_2-5OAS_ClassI-CCAase"/>
</dbReference>
<comment type="similarity">
    <text evidence="10">Belongs to the tRNA nucleotidyltransferase/poly(A) polymerase family. Archaeal CCA-adding enzyme subfamily.</text>
</comment>
<evidence type="ECO:0000256" key="4">
    <source>
        <dbReference type="ARBA" id="ARBA00022723"/>
    </source>
</evidence>
<sequence>MLNGVKSRGILPSGLREKVLEGIRPTRLQLSILRRLYHIVKDALEACEDLKLLSPRYRVELVGSAAKGTLLRDKWEIDVFLLLDAPRGEIKRLGEEILRSCLGGRLPYYFKYSEHPYATVSLMGMQADIVPAPLAVDPREAMGVERTPFHTRYVRSRLEEEPWLVDDILLFKSFLKGVGVYGAETRVGGFSGYLAEVLVIHYRGFEEAVKAASSWRPPVMIDTTGGKADFGMLARRYPDSPMIVPDPVDPSRNTAASVTLKRLSELVHAANLFMRKPSQKFFHAFQPRNPCIKPLPGVMVVMVGDYSNHPPDAIWGRIKRIGERLFRAARARGYPALSYAFYTDEATEAAVYIHMESPSRYHIEARPGPPPWESERAVRFTEKRLGEGGWVWVGEDGSLSGARLYKGKAAVDIERALETLPLPPGTRMYRVIVCPSTGRCGFPSQLEALRDPTPPWVRYVLEDCRS</sequence>
<evidence type="ECO:0000313" key="13">
    <source>
        <dbReference type="EMBL" id="BAN90591.1"/>
    </source>
</evidence>
<dbReference type="InterPro" id="IPR011068">
    <property type="entry name" value="NuclTrfase_I-like_C"/>
</dbReference>
<evidence type="ECO:0000259" key="11">
    <source>
        <dbReference type="Pfam" id="PF01909"/>
    </source>
</evidence>
<comment type="catalytic activity">
    <reaction evidence="10">
        <text>a tRNA precursor + 2 CTP + ATP = a tRNA with a 3' CCA end + 3 diphosphate</text>
        <dbReference type="Rhea" id="RHEA:14433"/>
        <dbReference type="Rhea" id="RHEA-COMP:10465"/>
        <dbReference type="Rhea" id="RHEA-COMP:10468"/>
        <dbReference type="ChEBI" id="CHEBI:30616"/>
        <dbReference type="ChEBI" id="CHEBI:33019"/>
        <dbReference type="ChEBI" id="CHEBI:37563"/>
        <dbReference type="ChEBI" id="CHEBI:74896"/>
        <dbReference type="ChEBI" id="CHEBI:83071"/>
        <dbReference type="EC" id="2.7.7.72"/>
    </reaction>
</comment>
<dbReference type="PANTHER" id="PTHR39643:SF1">
    <property type="entry name" value="CCA-ADDING ENZYME"/>
    <property type="match status" value="1"/>
</dbReference>
<keyword evidence="3 10" id="KW-0548">Nucleotidyltransferase</keyword>
<dbReference type="AlphaFoldDB" id="U3TDS6"/>
<dbReference type="STRING" id="1198449.ACAM_1122"/>
<dbReference type="GO" id="GO:0160016">
    <property type="term" value="F:CCACCA tRNA nucleotidyltransferase activity"/>
    <property type="evidence" value="ECO:0007669"/>
    <property type="project" value="RHEA"/>
</dbReference>
<dbReference type="CDD" id="cd05400">
    <property type="entry name" value="NT_2-5OAS_ClassI-CCAase"/>
    <property type="match status" value="1"/>
</dbReference>
<feature type="binding site" evidence="10">
    <location>
        <position position="128"/>
    </location>
    <ligand>
        <name>Mg(2+)</name>
        <dbReference type="ChEBI" id="CHEBI:18420"/>
    </ligand>
</feature>
<keyword evidence="1 10" id="KW-0808">Transferase</keyword>
<feature type="binding site" evidence="10">
    <location>
        <position position="172"/>
    </location>
    <ligand>
        <name>CTP</name>
        <dbReference type="ChEBI" id="CHEBI:37563"/>
    </ligand>
</feature>
<dbReference type="GO" id="GO:0001680">
    <property type="term" value="P:tRNA 3'-terminal CCA addition"/>
    <property type="evidence" value="ECO:0007669"/>
    <property type="project" value="UniProtKB-UniRule"/>
</dbReference>
<reference evidence="13 14" key="1">
    <citation type="journal article" date="2013" name="Appl. Environ. Microbiol.">
        <title>Variation of the Virus-Related Elements within Syntenic Genomes of the Hyperthermophilic Archaeon Aeropyrum.</title>
        <authorList>
            <person name="Daifuku T."/>
            <person name="Yoshida T."/>
            <person name="Kitamura T."/>
            <person name="Kawaichi S."/>
            <person name="Inoue T."/>
            <person name="Nomura K."/>
            <person name="Yoshida Y."/>
            <person name="Kuno S."/>
            <person name="Sako Y."/>
        </authorList>
    </citation>
    <scope>NUCLEOTIDE SEQUENCE [LARGE SCALE GENOMIC DNA]</scope>
    <source>
        <strain evidence="13 14">SY1</strain>
    </source>
</reference>
<dbReference type="InterPro" id="IPR043519">
    <property type="entry name" value="NT_sf"/>
</dbReference>
<keyword evidence="5 10" id="KW-0547">Nucleotide-binding</keyword>
<comment type="catalytic activity">
    <reaction evidence="10">
        <text>a tRNA with a 3' CCA end + 2 CTP + ATP = a tRNA with a 3' CCACCA end + 3 diphosphate</text>
        <dbReference type="Rhea" id="RHEA:76235"/>
        <dbReference type="Rhea" id="RHEA-COMP:10468"/>
        <dbReference type="Rhea" id="RHEA-COMP:18655"/>
        <dbReference type="ChEBI" id="CHEBI:30616"/>
        <dbReference type="ChEBI" id="CHEBI:33019"/>
        <dbReference type="ChEBI" id="CHEBI:37563"/>
        <dbReference type="ChEBI" id="CHEBI:83071"/>
        <dbReference type="ChEBI" id="CHEBI:195187"/>
    </reaction>
</comment>
<feature type="domain" description="tRNA nucleotidyltransferase substrate binding" evidence="12">
    <location>
        <begin position="166"/>
        <end position="283"/>
    </location>
</feature>
<dbReference type="SUPFAM" id="SSF81301">
    <property type="entry name" value="Nucleotidyltransferase"/>
    <property type="match status" value="1"/>
</dbReference>
<evidence type="ECO:0000256" key="2">
    <source>
        <dbReference type="ARBA" id="ARBA00022694"/>
    </source>
</evidence>
<dbReference type="InterPro" id="IPR015329">
    <property type="entry name" value="tRNA_NucTransf2"/>
</dbReference>
<feature type="domain" description="Polymerase nucleotidyl transferase" evidence="11">
    <location>
        <begin position="48"/>
        <end position="156"/>
    </location>
</feature>
<dbReference type="GO" id="GO:0000049">
    <property type="term" value="F:tRNA binding"/>
    <property type="evidence" value="ECO:0007669"/>
    <property type="project" value="UniProtKB-UniRule"/>
</dbReference>
<feature type="binding site" evidence="10">
    <location>
        <position position="64"/>
    </location>
    <ligand>
        <name>ATP</name>
        <dbReference type="ChEBI" id="CHEBI:30616"/>
    </ligand>
</feature>
<dbReference type="Proteomes" id="UP000016887">
    <property type="component" value="Chromosome"/>
</dbReference>
<evidence type="ECO:0000256" key="6">
    <source>
        <dbReference type="ARBA" id="ARBA00022800"/>
    </source>
</evidence>
<dbReference type="Gene3D" id="3.30.70.590">
    <property type="entry name" value="Poly(A) polymerase predicted RNA binding domain"/>
    <property type="match status" value="1"/>
</dbReference>
<feature type="binding site" evidence="10">
    <location>
        <position position="67"/>
    </location>
    <ligand>
        <name>ATP</name>
        <dbReference type="ChEBI" id="CHEBI:30616"/>
    </ligand>
</feature>
<dbReference type="Pfam" id="PF09249">
    <property type="entry name" value="tRNA_NucTransf2"/>
    <property type="match status" value="1"/>
</dbReference>
<dbReference type="PIRSF" id="PIRSF005335">
    <property type="entry name" value="CCA_arch"/>
    <property type="match status" value="1"/>
</dbReference>
<name>U3TDS6_9CREN</name>
<evidence type="ECO:0000256" key="7">
    <source>
        <dbReference type="ARBA" id="ARBA00022840"/>
    </source>
</evidence>
<keyword evidence="8 10" id="KW-0460">Magnesium</keyword>
<feature type="binding site" evidence="10">
    <location>
        <position position="172"/>
    </location>
    <ligand>
        <name>ATP</name>
        <dbReference type="ChEBI" id="CHEBI:30616"/>
    </ligand>
</feature>
<evidence type="ECO:0000313" key="14">
    <source>
        <dbReference type="Proteomes" id="UP000016887"/>
    </source>
</evidence>
<gene>
    <name evidence="10 13" type="primary">cca</name>
    <name evidence="13" type="ORF">ACAM_1122</name>
</gene>
<dbReference type="Pfam" id="PF01909">
    <property type="entry name" value="NTP_transf_2"/>
    <property type="match status" value="1"/>
</dbReference>
<evidence type="ECO:0000256" key="1">
    <source>
        <dbReference type="ARBA" id="ARBA00022679"/>
    </source>
</evidence>
<comment type="miscellaneous">
    <text evidence="10">A single active site specifically recognizes both ATP and CTP and is responsible for their addition.</text>
</comment>
<feature type="binding site" evidence="10">
    <location>
        <position position="181"/>
    </location>
    <ligand>
        <name>CTP</name>
        <dbReference type="ChEBI" id="CHEBI:37563"/>
    </ligand>
</feature>
<evidence type="ECO:0000256" key="3">
    <source>
        <dbReference type="ARBA" id="ARBA00022695"/>
    </source>
</evidence>
<dbReference type="KEGG" id="acj:ACAM_1122"/>
<dbReference type="eggNOG" id="arCOG04249">
    <property type="taxonomic scope" value="Archaea"/>
</dbReference>
<proteinExistence type="inferred from homology"/>
<keyword evidence="9 10" id="KW-0694">RNA-binding</keyword>
<dbReference type="SUPFAM" id="SSF55003">
    <property type="entry name" value="PAP/Archaeal CCA-adding enzyme, C-terminal domain"/>
    <property type="match status" value="1"/>
</dbReference>
<feature type="binding site" evidence="10">
    <location>
        <position position="181"/>
    </location>
    <ligand>
        <name>ATP</name>
        <dbReference type="ChEBI" id="CHEBI:30616"/>
    </ligand>
</feature>
<evidence type="ECO:0000256" key="10">
    <source>
        <dbReference type="HAMAP-Rule" id="MF_01264"/>
    </source>
</evidence>
<comment type="cofactor">
    <cofactor evidence="10">
        <name>Mg(2+)</name>
        <dbReference type="ChEBI" id="CHEBI:18420"/>
    </cofactor>
</comment>
<dbReference type="SUPFAM" id="SSF81631">
    <property type="entry name" value="PAP/OAS1 substrate-binding domain"/>
    <property type="match status" value="1"/>
</dbReference>
<dbReference type="Gene3D" id="1.10.1410.30">
    <property type="entry name" value="CCA tRNA nucleotidyltransferase, domain 2"/>
    <property type="match status" value="1"/>
</dbReference>
<feature type="binding site" evidence="10">
    <location>
        <position position="150"/>
    </location>
    <ligand>
        <name>ATP</name>
        <dbReference type="ChEBI" id="CHEBI:30616"/>
    </ligand>
</feature>
<feature type="binding site" evidence="10">
    <location>
        <position position="78"/>
    </location>
    <ligand>
        <name>Mg(2+)</name>
        <dbReference type="ChEBI" id="CHEBI:18420"/>
    </ligand>
</feature>
<comment type="subunit">
    <text evidence="10">Homodimer.</text>
</comment>
<dbReference type="InterPro" id="IPR002934">
    <property type="entry name" value="Polymerase_NTP_transf_dom"/>
</dbReference>
<dbReference type="EMBL" id="AP012489">
    <property type="protein sequence ID" value="BAN90591.1"/>
    <property type="molecule type" value="Genomic_DNA"/>
</dbReference>
<evidence type="ECO:0000256" key="8">
    <source>
        <dbReference type="ARBA" id="ARBA00022842"/>
    </source>
</evidence>
<feature type="binding site" evidence="10">
    <location>
        <position position="67"/>
    </location>
    <ligand>
        <name>CTP</name>
        <dbReference type="ChEBI" id="CHEBI:37563"/>
    </ligand>
</feature>
<dbReference type="InterPro" id="IPR042090">
    <property type="entry name" value="CCA_tRNA_nucleotrans_2"/>
</dbReference>
<dbReference type="GO" id="GO:0042245">
    <property type="term" value="P:RNA repair"/>
    <property type="evidence" value="ECO:0007669"/>
    <property type="project" value="UniProtKB-KW"/>
</dbReference>
<keyword evidence="6 10" id="KW-0692">RNA repair</keyword>
<feature type="binding site" evidence="10">
    <location>
        <position position="150"/>
    </location>
    <ligand>
        <name>CTP</name>
        <dbReference type="ChEBI" id="CHEBI:37563"/>
    </ligand>
</feature>
<keyword evidence="14" id="KW-1185">Reference proteome</keyword>
<feature type="binding site" evidence="10">
    <location>
        <position position="76"/>
    </location>
    <ligand>
        <name>Mg(2+)</name>
        <dbReference type="ChEBI" id="CHEBI:18420"/>
    </ligand>
</feature>
<keyword evidence="4 10" id="KW-0479">Metal-binding</keyword>
<keyword evidence="7 10" id="KW-0067">ATP-binding</keyword>
<accession>U3TDS6</accession>
<evidence type="ECO:0000256" key="5">
    <source>
        <dbReference type="ARBA" id="ARBA00022741"/>
    </source>
</evidence>